<dbReference type="GO" id="GO:0005634">
    <property type="term" value="C:nucleus"/>
    <property type="evidence" value="ECO:0007669"/>
    <property type="project" value="UniProtKB-SubCell"/>
</dbReference>
<protein>
    <recommendedName>
        <fullName evidence="8">C2H2-type domain-containing protein</fullName>
    </recommendedName>
</protein>
<dbReference type="GO" id="GO:0008270">
    <property type="term" value="F:zinc ion binding"/>
    <property type="evidence" value="ECO:0007669"/>
    <property type="project" value="UniProtKB-KW"/>
</dbReference>
<reference evidence="9 10" key="1">
    <citation type="submission" date="2017-07" db="EMBL/GenBank/DDBJ databases">
        <authorList>
            <person name="Talla V."/>
            <person name="Backstrom N."/>
        </authorList>
    </citation>
    <scope>NUCLEOTIDE SEQUENCE [LARGE SCALE GENOMIC DNA]</scope>
</reference>
<keyword evidence="2" id="KW-0479">Metal-binding</keyword>
<sequence>MYDQTEVARDIENKVGTKEIAEIREDMIKNEVELDEFDYFDVFEETSHVKNEIGNIEVSHEYTEKKKKSNSRWSQQYNNIRYKVIEISNEEFKRIKMNCKKVFIDDNERSFWMEKEKNARNYSTMDYKCESCISGFSKIQQYEAHIKLYHTKAKNLIECSICTKQLPDNKINAHIKKHNIKYICSVCDYECHKYHQLDTHVAYSHRRKYFLTGYRLRQHKASVHDNIPKARNKVCTICGRAFSTNRILQNHVRTHTGERPYQCDFCASTFIQKIALVTHLKSIHK</sequence>
<keyword evidence="10" id="KW-1185">Reference proteome</keyword>
<evidence type="ECO:0000313" key="9">
    <source>
        <dbReference type="EMBL" id="VVD00313.1"/>
    </source>
</evidence>
<dbReference type="Proteomes" id="UP000324832">
    <property type="component" value="Unassembled WGS sequence"/>
</dbReference>
<name>A0A5E4QSU3_9NEOP</name>
<accession>A0A5E4QSU3</accession>
<dbReference type="PROSITE" id="PS50157">
    <property type="entry name" value="ZINC_FINGER_C2H2_2"/>
    <property type="match status" value="3"/>
</dbReference>
<keyword evidence="3" id="KW-0677">Repeat</keyword>
<organism evidence="9 10">
    <name type="scientific">Leptidea sinapis</name>
    <dbReference type="NCBI Taxonomy" id="189913"/>
    <lineage>
        <taxon>Eukaryota</taxon>
        <taxon>Metazoa</taxon>
        <taxon>Ecdysozoa</taxon>
        <taxon>Arthropoda</taxon>
        <taxon>Hexapoda</taxon>
        <taxon>Insecta</taxon>
        <taxon>Pterygota</taxon>
        <taxon>Neoptera</taxon>
        <taxon>Endopterygota</taxon>
        <taxon>Lepidoptera</taxon>
        <taxon>Glossata</taxon>
        <taxon>Ditrysia</taxon>
        <taxon>Papilionoidea</taxon>
        <taxon>Pieridae</taxon>
        <taxon>Dismorphiinae</taxon>
        <taxon>Leptidea</taxon>
    </lineage>
</organism>
<keyword evidence="4 7" id="KW-0863">Zinc-finger</keyword>
<evidence type="ECO:0000256" key="7">
    <source>
        <dbReference type="PROSITE-ProRule" id="PRU00042"/>
    </source>
</evidence>
<feature type="non-terminal residue" evidence="9">
    <location>
        <position position="285"/>
    </location>
</feature>
<evidence type="ECO:0000256" key="3">
    <source>
        <dbReference type="ARBA" id="ARBA00022737"/>
    </source>
</evidence>
<evidence type="ECO:0000256" key="6">
    <source>
        <dbReference type="ARBA" id="ARBA00023242"/>
    </source>
</evidence>
<evidence type="ECO:0000259" key="8">
    <source>
        <dbReference type="PROSITE" id="PS50157"/>
    </source>
</evidence>
<dbReference type="SMART" id="SM00355">
    <property type="entry name" value="ZnF_C2H2"/>
    <property type="match status" value="5"/>
</dbReference>
<evidence type="ECO:0000256" key="1">
    <source>
        <dbReference type="ARBA" id="ARBA00004123"/>
    </source>
</evidence>
<feature type="domain" description="C2H2-type" evidence="8">
    <location>
        <begin position="261"/>
        <end position="285"/>
    </location>
</feature>
<dbReference type="InterPro" id="IPR050888">
    <property type="entry name" value="ZnF_C2H2-type_TF"/>
</dbReference>
<keyword evidence="6" id="KW-0539">Nucleus</keyword>
<dbReference type="AlphaFoldDB" id="A0A5E4QSU3"/>
<feature type="domain" description="C2H2-type" evidence="8">
    <location>
        <begin position="127"/>
        <end position="155"/>
    </location>
</feature>
<dbReference type="InterPro" id="IPR013087">
    <property type="entry name" value="Znf_C2H2_type"/>
</dbReference>
<dbReference type="EMBL" id="FZQP02004623">
    <property type="protein sequence ID" value="VVD00313.1"/>
    <property type="molecule type" value="Genomic_DNA"/>
</dbReference>
<comment type="subcellular location">
    <subcellularLocation>
        <location evidence="1">Nucleus</location>
    </subcellularLocation>
</comment>
<dbReference type="PROSITE" id="PS00028">
    <property type="entry name" value="ZINC_FINGER_C2H2_1"/>
    <property type="match status" value="4"/>
</dbReference>
<evidence type="ECO:0000256" key="4">
    <source>
        <dbReference type="ARBA" id="ARBA00022771"/>
    </source>
</evidence>
<dbReference type="Gene3D" id="3.30.160.60">
    <property type="entry name" value="Classic Zinc Finger"/>
    <property type="match status" value="3"/>
</dbReference>
<dbReference type="Pfam" id="PF13894">
    <property type="entry name" value="zf-C2H2_4"/>
    <property type="match status" value="1"/>
</dbReference>
<evidence type="ECO:0000256" key="2">
    <source>
        <dbReference type="ARBA" id="ARBA00022723"/>
    </source>
</evidence>
<dbReference type="PANTHER" id="PTHR24406">
    <property type="entry name" value="TRANSCRIPTIONAL REPRESSOR CTCFL-RELATED"/>
    <property type="match status" value="1"/>
</dbReference>
<evidence type="ECO:0000256" key="5">
    <source>
        <dbReference type="ARBA" id="ARBA00022833"/>
    </source>
</evidence>
<dbReference type="InterPro" id="IPR036236">
    <property type="entry name" value="Znf_C2H2_sf"/>
</dbReference>
<dbReference type="SUPFAM" id="SSF57667">
    <property type="entry name" value="beta-beta-alpha zinc fingers"/>
    <property type="match status" value="1"/>
</dbReference>
<gene>
    <name evidence="9" type="ORF">LSINAPIS_LOCUS10982</name>
</gene>
<keyword evidence="5" id="KW-0862">Zinc</keyword>
<evidence type="ECO:0000313" key="10">
    <source>
        <dbReference type="Proteomes" id="UP000324832"/>
    </source>
</evidence>
<feature type="domain" description="C2H2-type" evidence="8">
    <location>
        <begin position="233"/>
        <end position="260"/>
    </location>
</feature>
<dbReference type="FunFam" id="3.30.160.60:FF:000072">
    <property type="entry name" value="zinc finger protein 143 isoform X1"/>
    <property type="match status" value="1"/>
</dbReference>
<proteinExistence type="predicted"/>
<dbReference type="FunFam" id="3.30.160.60:FF:000446">
    <property type="entry name" value="Zinc finger protein"/>
    <property type="match status" value="1"/>
</dbReference>